<dbReference type="Pfam" id="PF07729">
    <property type="entry name" value="FCD"/>
    <property type="match status" value="1"/>
</dbReference>
<organism evidence="5 6">
    <name type="scientific">Sphingomonas canadensis</name>
    <dbReference type="NCBI Taxonomy" id="1219257"/>
    <lineage>
        <taxon>Bacteria</taxon>
        <taxon>Pseudomonadati</taxon>
        <taxon>Pseudomonadota</taxon>
        <taxon>Alphaproteobacteria</taxon>
        <taxon>Sphingomonadales</taxon>
        <taxon>Sphingomonadaceae</taxon>
        <taxon>Sphingomonas</taxon>
    </lineage>
</organism>
<dbReference type="SMART" id="SM00345">
    <property type="entry name" value="HTH_GNTR"/>
    <property type="match status" value="1"/>
</dbReference>
<feature type="domain" description="HTH gntR-type" evidence="4">
    <location>
        <begin position="9"/>
        <end position="76"/>
    </location>
</feature>
<dbReference type="Pfam" id="PF00392">
    <property type="entry name" value="GntR"/>
    <property type="match status" value="1"/>
</dbReference>
<dbReference type="EMBL" id="JBHTJG010000015">
    <property type="protein sequence ID" value="MFD0948609.1"/>
    <property type="molecule type" value="Genomic_DNA"/>
</dbReference>
<keyword evidence="3" id="KW-0804">Transcription</keyword>
<dbReference type="InterPro" id="IPR036388">
    <property type="entry name" value="WH-like_DNA-bd_sf"/>
</dbReference>
<reference evidence="6" key="1">
    <citation type="journal article" date="2019" name="Int. J. Syst. Evol. Microbiol.">
        <title>The Global Catalogue of Microorganisms (GCM) 10K type strain sequencing project: providing services to taxonomists for standard genome sequencing and annotation.</title>
        <authorList>
            <consortium name="The Broad Institute Genomics Platform"/>
            <consortium name="The Broad Institute Genome Sequencing Center for Infectious Disease"/>
            <person name="Wu L."/>
            <person name="Ma J."/>
        </authorList>
    </citation>
    <scope>NUCLEOTIDE SEQUENCE [LARGE SCALE GENOMIC DNA]</scope>
    <source>
        <strain evidence="6">CCUG 62982</strain>
    </source>
</reference>
<evidence type="ECO:0000256" key="2">
    <source>
        <dbReference type="ARBA" id="ARBA00023125"/>
    </source>
</evidence>
<dbReference type="InterPro" id="IPR008920">
    <property type="entry name" value="TF_FadR/GntR_C"/>
</dbReference>
<protein>
    <submittedName>
        <fullName evidence="5">GntR family transcriptional regulator</fullName>
    </submittedName>
</protein>
<keyword evidence="1" id="KW-0805">Transcription regulation</keyword>
<dbReference type="Gene3D" id="1.10.10.10">
    <property type="entry name" value="Winged helix-like DNA-binding domain superfamily/Winged helix DNA-binding domain"/>
    <property type="match status" value="1"/>
</dbReference>
<sequence>MAEYSEVDDSLPNYVADELRSLIVRGTLLPGEHLGQTQLAKRFGRSKVPIREALKLLSTEGFLRHDRNRGYFVSPLEYPEALQLYKLRRWLEIELLKTAEWPEPEQVARFRKRFDELDGLSPNRDFARWSETLGQIRYEIFDLSPEKVLLREAKRLWTLTDRYRSLFPRNTEGSPERKLIDALEARDRDRLIADYLAARGGVEAALEQAFNIVAAA</sequence>
<name>A0ABW3HH11_9SPHN</name>
<dbReference type="Gene3D" id="1.20.120.530">
    <property type="entry name" value="GntR ligand-binding domain-like"/>
    <property type="match status" value="1"/>
</dbReference>
<keyword evidence="6" id="KW-1185">Reference proteome</keyword>
<dbReference type="SUPFAM" id="SSF48008">
    <property type="entry name" value="GntR ligand-binding domain-like"/>
    <property type="match status" value="1"/>
</dbReference>
<dbReference type="Proteomes" id="UP001596977">
    <property type="component" value="Unassembled WGS sequence"/>
</dbReference>
<evidence type="ECO:0000259" key="4">
    <source>
        <dbReference type="PROSITE" id="PS50949"/>
    </source>
</evidence>
<comment type="caution">
    <text evidence="5">The sequence shown here is derived from an EMBL/GenBank/DDBJ whole genome shotgun (WGS) entry which is preliminary data.</text>
</comment>
<proteinExistence type="predicted"/>
<accession>A0ABW3HH11</accession>
<evidence type="ECO:0000313" key="5">
    <source>
        <dbReference type="EMBL" id="MFD0948609.1"/>
    </source>
</evidence>
<dbReference type="CDD" id="cd07377">
    <property type="entry name" value="WHTH_GntR"/>
    <property type="match status" value="1"/>
</dbReference>
<evidence type="ECO:0000256" key="1">
    <source>
        <dbReference type="ARBA" id="ARBA00023015"/>
    </source>
</evidence>
<dbReference type="PROSITE" id="PS50949">
    <property type="entry name" value="HTH_GNTR"/>
    <property type="match status" value="1"/>
</dbReference>
<keyword evidence="2" id="KW-0238">DNA-binding</keyword>
<evidence type="ECO:0000313" key="6">
    <source>
        <dbReference type="Proteomes" id="UP001596977"/>
    </source>
</evidence>
<dbReference type="PANTHER" id="PTHR43537:SF45">
    <property type="entry name" value="GNTR FAMILY REGULATORY PROTEIN"/>
    <property type="match status" value="1"/>
</dbReference>
<dbReference type="PANTHER" id="PTHR43537">
    <property type="entry name" value="TRANSCRIPTIONAL REGULATOR, GNTR FAMILY"/>
    <property type="match status" value="1"/>
</dbReference>
<gene>
    <name evidence="5" type="ORF">ACFQ1E_19880</name>
</gene>
<dbReference type="InterPro" id="IPR000524">
    <property type="entry name" value="Tscrpt_reg_HTH_GntR"/>
</dbReference>
<dbReference type="InterPro" id="IPR036390">
    <property type="entry name" value="WH_DNA-bd_sf"/>
</dbReference>
<dbReference type="RefSeq" id="WP_264946520.1">
    <property type="nucleotide sequence ID" value="NZ_JAPDRA010000015.1"/>
</dbReference>
<dbReference type="SUPFAM" id="SSF46785">
    <property type="entry name" value="Winged helix' DNA-binding domain"/>
    <property type="match status" value="1"/>
</dbReference>
<dbReference type="InterPro" id="IPR011711">
    <property type="entry name" value="GntR_C"/>
</dbReference>
<evidence type="ECO:0000256" key="3">
    <source>
        <dbReference type="ARBA" id="ARBA00023163"/>
    </source>
</evidence>